<evidence type="ECO:0000256" key="2">
    <source>
        <dbReference type="ARBA" id="ARBA00011738"/>
    </source>
</evidence>
<proteinExistence type="predicted"/>
<dbReference type="InterPro" id="IPR005477">
    <property type="entry name" value="Dxylulose-5-P_synthase"/>
</dbReference>
<accession>X8DN10</accession>
<dbReference type="Pfam" id="PF13292">
    <property type="entry name" value="DXP_synthase_N"/>
    <property type="match status" value="1"/>
</dbReference>
<evidence type="ECO:0000256" key="4">
    <source>
        <dbReference type="ARBA" id="ARBA00022842"/>
    </source>
</evidence>
<reference evidence="6" key="1">
    <citation type="submission" date="2014-01" db="EMBL/GenBank/DDBJ databases">
        <authorList>
            <person name="Brown-Elliot B."/>
            <person name="Wallace R."/>
            <person name="Lenaerts A."/>
            <person name="Ordway D."/>
            <person name="DeGroote M.A."/>
            <person name="Parker T."/>
            <person name="Sizemore C."/>
            <person name="Tallon L.J."/>
            <person name="Sadzewicz L.K."/>
            <person name="Sengamalay N."/>
            <person name="Fraser C.M."/>
            <person name="Hine E."/>
            <person name="Shefchek K.A."/>
            <person name="Das S.P."/>
            <person name="Tettelin H."/>
        </authorList>
    </citation>
    <scope>NUCLEOTIDE SEQUENCE [LARGE SCALE GENOMIC DNA]</scope>
    <source>
        <strain evidence="6">4042</strain>
    </source>
</reference>
<dbReference type="InterPro" id="IPR029061">
    <property type="entry name" value="THDP-binding"/>
</dbReference>
<comment type="caution">
    <text evidence="6">The sequence shown here is derived from an EMBL/GenBank/DDBJ whole genome shotgun (WGS) entry which is preliminary data.</text>
</comment>
<comment type="cofactor">
    <cofactor evidence="1">
        <name>Mg(2+)</name>
        <dbReference type="ChEBI" id="CHEBI:18420"/>
    </cofactor>
</comment>
<gene>
    <name evidence="6" type="ORF">I553_2028</name>
</gene>
<dbReference type="EMBL" id="JAOB01000013">
    <property type="protein sequence ID" value="EUA68840.1"/>
    <property type="molecule type" value="Genomic_DNA"/>
</dbReference>
<dbReference type="GO" id="GO:0008661">
    <property type="term" value="F:1-deoxy-D-xylulose-5-phosphate synthase activity"/>
    <property type="evidence" value="ECO:0007669"/>
    <property type="project" value="InterPro"/>
</dbReference>
<organism evidence="6">
    <name type="scientific">Mycobacterium xenopi 4042</name>
    <dbReference type="NCBI Taxonomy" id="1299334"/>
    <lineage>
        <taxon>Bacteria</taxon>
        <taxon>Bacillati</taxon>
        <taxon>Actinomycetota</taxon>
        <taxon>Actinomycetes</taxon>
        <taxon>Mycobacteriales</taxon>
        <taxon>Mycobacteriaceae</taxon>
        <taxon>Mycobacterium</taxon>
    </lineage>
</organism>
<evidence type="ECO:0000256" key="3">
    <source>
        <dbReference type="ARBA" id="ARBA00022679"/>
    </source>
</evidence>
<dbReference type="GO" id="GO:0005829">
    <property type="term" value="C:cytosol"/>
    <property type="evidence" value="ECO:0007669"/>
    <property type="project" value="TreeGrafter"/>
</dbReference>
<dbReference type="GO" id="GO:0019288">
    <property type="term" value="P:isopentenyl diphosphate biosynthetic process, methylerythritol 4-phosphate pathway"/>
    <property type="evidence" value="ECO:0007669"/>
    <property type="project" value="TreeGrafter"/>
</dbReference>
<sequence>MQLLSTIRGPYDLKALDKAQLMQLAAEVREFLVAALAITGGHLGSNLGVVELTIALHRVFDSPRDLILFDVGHQAYVHKMLTGRQGGFATLRRAGGLSGYPSRGESPHDVVENSHASAALSYADGLAKAFALRGSMAGGWLPSWVTAH</sequence>
<dbReference type="PANTHER" id="PTHR43322">
    <property type="entry name" value="1-D-DEOXYXYLULOSE 5-PHOSPHATE SYNTHASE-RELATED"/>
    <property type="match status" value="1"/>
</dbReference>
<keyword evidence="5" id="KW-0786">Thiamine pyrophosphate</keyword>
<dbReference type="Gene3D" id="3.40.50.970">
    <property type="match status" value="1"/>
</dbReference>
<dbReference type="GO" id="GO:0000287">
    <property type="term" value="F:magnesium ion binding"/>
    <property type="evidence" value="ECO:0007669"/>
    <property type="project" value="UniProtKB-ARBA"/>
</dbReference>
<name>X8DN10_MYCXE</name>
<protein>
    <submittedName>
        <fullName evidence="6">1-deoxy-D-xylulose-5-phosphate synthase family protein</fullName>
    </submittedName>
</protein>
<evidence type="ECO:0000256" key="5">
    <source>
        <dbReference type="ARBA" id="ARBA00023052"/>
    </source>
</evidence>
<comment type="subunit">
    <text evidence="2">Homodimer.</text>
</comment>
<dbReference type="GO" id="GO:0016114">
    <property type="term" value="P:terpenoid biosynthetic process"/>
    <property type="evidence" value="ECO:0007669"/>
    <property type="project" value="InterPro"/>
</dbReference>
<dbReference type="SUPFAM" id="SSF52518">
    <property type="entry name" value="Thiamin diphosphate-binding fold (THDP-binding)"/>
    <property type="match status" value="1"/>
</dbReference>
<evidence type="ECO:0000256" key="1">
    <source>
        <dbReference type="ARBA" id="ARBA00001946"/>
    </source>
</evidence>
<keyword evidence="3" id="KW-0808">Transferase</keyword>
<keyword evidence="4" id="KW-0460">Magnesium</keyword>
<dbReference type="AlphaFoldDB" id="X8DN10"/>
<dbReference type="PANTHER" id="PTHR43322:SF5">
    <property type="entry name" value="1-DEOXY-D-XYLULOSE-5-PHOSPHATE SYNTHASE, CHLOROPLASTIC"/>
    <property type="match status" value="1"/>
</dbReference>
<dbReference type="PATRIC" id="fig|1299334.3.peg.1520"/>
<evidence type="ECO:0000313" key="6">
    <source>
        <dbReference type="EMBL" id="EUA68840.1"/>
    </source>
</evidence>